<feature type="compositionally biased region" description="Low complexity" evidence="1">
    <location>
        <begin position="112"/>
        <end position="134"/>
    </location>
</feature>
<accession>A0A852RYE4</accession>
<feature type="compositionally biased region" description="Low complexity" evidence="1">
    <location>
        <begin position="155"/>
        <end position="165"/>
    </location>
</feature>
<evidence type="ECO:0008006" key="4">
    <source>
        <dbReference type="Google" id="ProtNLM"/>
    </source>
</evidence>
<dbReference type="Proteomes" id="UP000582231">
    <property type="component" value="Unassembled WGS sequence"/>
</dbReference>
<name>A0A852RYE4_9ACTN</name>
<organism evidence="2 3">
    <name type="scientific">Nocardioides kongjuensis</name>
    <dbReference type="NCBI Taxonomy" id="349522"/>
    <lineage>
        <taxon>Bacteria</taxon>
        <taxon>Bacillati</taxon>
        <taxon>Actinomycetota</taxon>
        <taxon>Actinomycetes</taxon>
        <taxon>Propionibacteriales</taxon>
        <taxon>Nocardioidaceae</taxon>
        <taxon>Nocardioides</taxon>
    </lineage>
</organism>
<evidence type="ECO:0000256" key="1">
    <source>
        <dbReference type="SAM" id="MobiDB-lite"/>
    </source>
</evidence>
<sequence length="201" mass="19526">MKRLRILAAVLVTLIVAMSVLSVYLVLDRVTDRLAAAEEKAQANGKRADDALATAQALAEQVRLLGQQPVVEPDDPPAGAPGAPGLRGPMGPPGPRGASCVEELGYPRCRGAAGSAGATGATGQAGVDGAAGPAGKDGKDGAQGPQGDPGPAGPQGPAGTAVPGTYSCPAGEVMTGFTVAGDGSVSLACQPTIPAAQGGKQ</sequence>
<dbReference type="PANTHER" id="PTHR24637">
    <property type="entry name" value="COLLAGEN"/>
    <property type="match status" value="1"/>
</dbReference>
<evidence type="ECO:0000313" key="2">
    <source>
        <dbReference type="EMBL" id="NYD33840.1"/>
    </source>
</evidence>
<evidence type="ECO:0000313" key="3">
    <source>
        <dbReference type="Proteomes" id="UP000582231"/>
    </source>
</evidence>
<dbReference type="RefSeq" id="WP_179729829.1">
    <property type="nucleotide sequence ID" value="NZ_BAABEF010000001.1"/>
</dbReference>
<proteinExistence type="predicted"/>
<gene>
    <name evidence="2" type="ORF">BJ958_005386</name>
</gene>
<feature type="compositionally biased region" description="Low complexity" evidence="1">
    <location>
        <begin position="80"/>
        <end position="89"/>
    </location>
</feature>
<reference evidence="2 3" key="1">
    <citation type="submission" date="2020-07" db="EMBL/GenBank/DDBJ databases">
        <title>Sequencing the genomes of 1000 actinobacteria strains.</title>
        <authorList>
            <person name="Klenk H.-P."/>
        </authorList>
    </citation>
    <scope>NUCLEOTIDE SEQUENCE [LARGE SCALE GENOMIC DNA]</scope>
    <source>
        <strain evidence="2 3">DSM 19082</strain>
    </source>
</reference>
<comment type="caution">
    <text evidence="2">The sequence shown here is derived from an EMBL/GenBank/DDBJ whole genome shotgun (WGS) entry which is preliminary data.</text>
</comment>
<dbReference type="Pfam" id="PF01391">
    <property type="entry name" value="Collagen"/>
    <property type="match status" value="1"/>
</dbReference>
<keyword evidence="3" id="KW-1185">Reference proteome</keyword>
<feature type="region of interest" description="Disordered" evidence="1">
    <location>
        <begin position="112"/>
        <end position="171"/>
    </location>
</feature>
<dbReference type="EMBL" id="JACCBF010000001">
    <property type="protein sequence ID" value="NYD33840.1"/>
    <property type="molecule type" value="Genomic_DNA"/>
</dbReference>
<protein>
    <recommendedName>
        <fullName evidence="4">Collagen-like protein</fullName>
    </recommendedName>
</protein>
<dbReference type="InterPro" id="IPR008160">
    <property type="entry name" value="Collagen"/>
</dbReference>
<dbReference type="PANTHER" id="PTHR24637:SF421">
    <property type="entry name" value="CUTICLE COLLAGEN DPY-2"/>
    <property type="match status" value="1"/>
</dbReference>
<feature type="region of interest" description="Disordered" evidence="1">
    <location>
        <begin position="69"/>
        <end position="99"/>
    </location>
</feature>
<dbReference type="AlphaFoldDB" id="A0A852RYE4"/>